<reference evidence="2" key="2">
    <citation type="submission" date="2021-12" db="EMBL/GenBank/DDBJ databases">
        <title>Resequencing data analysis of finger millet.</title>
        <authorList>
            <person name="Hatakeyama M."/>
            <person name="Aluri S."/>
            <person name="Balachadran M.T."/>
            <person name="Sivarajan S.R."/>
            <person name="Poveda L."/>
            <person name="Shimizu-Inatsugi R."/>
            <person name="Schlapbach R."/>
            <person name="Sreeman S.M."/>
            <person name="Shimizu K.K."/>
        </authorList>
    </citation>
    <scope>NUCLEOTIDE SEQUENCE</scope>
</reference>
<protein>
    <recommendedName>
        <fullName evidence="1">Protein kinase domain-containing protein</fullName>
    </recommendedName>
</protein>
<dbReference type="GO" id="GO:0005524">
    <property type="term" value="F:ATP binding"/>
    <property type="evidence" value="ECO:0007669"/>
    <property type="project" value="InterPro"/>
</dbReference>
<dbReference type="PROSITE" id="PS50011">
    <property type="entry name" value="PROTEIN_KINASE_DOM"/>
    <property type="match status" value="1"/>
</dbReference>
<sequence length="90" mass="10103">MDLKPANILLDDQMVPKITDFGLSRLDDKSRTMSTDRLISLGYCSPEYLHHGKMSAKSDIYSLGVVILELVTGSKEMPSISTVRTIYRTH</sequence>
<dbReference type="InterPro" id="IPR000719">
    <property type="entry name" value="Prot_kinase_dom"/>
</dbReference>
<dbReference type="SUPFAM" id="SSF56112">
    <property type="entry name" value="Protein kinase-like (PK-like)"/>
    <property type="match status" value="1"/>
</dbReference>
<dbReference type="EMBL" id="BQKI01000013">
    <property type="protein sequence ID" value="GJN06768.1"/>
    <property type="molecule type" value="Genomic_DNA"/>
</dbReference>
<dbReference type="GO" id="GO:0004672">
    <property type="term" value="F:protein kinase activity"/>
    <property type="evidence" value="ECO:0007669"/>
    <property type="project" value="InterPro"/>
</dbReference>
<dbReference type="InterPro" id="IPR011009">
    <property type="entry name" value="Kinase-like_dom_sf"/>
</dbReference>
<keyword evidence="3" id="KW-1185">Reference proteome</keyword>
<name>A0AAV5D8L6_ELECO</name>
<dbReference type="Proteomes" id="UP001054889">
    <property type="component" value="Unassembled WGS sequence"/>
</dbReference>
<evidence type="ECO:0000313" key="3">
    <source>
        <dbReference type="Proteomes" id="UP001054889"/>
    </source>
</evidence>
<dbReference type="Pfam" id="PF00069">
    <property type="entry name" value="Pkinase"/>
    <property type="match status" value="1"/>
</dbReference>
<dbReference type="PANTHER" id="PTHR45707:SF50">
    <property type="entry name" value="VESICLE-ASSOCIATED PROTEIN 1-1"/>
    <property type="match status" value="1"/>
</dbReference>
<accession>A0AAV5D8L6</accession>
<feature type="domain" description="Protein kinase" evidence="1">
    <location>
        <begin position="1"/>
        <end position="90"/>
    </location>
</feature>
<reference evidence="2" key="1">
    <citation type="journal article" date="2018" name="DNA Res.">
        <title>Multiple hybrid de novo genome assembly of finger millet, an orphan allotetraploid crop.</title>
        <authorList>
            <person name="Hatakeyama M."/>
            <person name="Aluri S."/>
            <person name="Balachadran M.T."/>
            <person name="Sivarajan S.R."/>
            <person name="Patrignani A."/>
            <person name="Gruter S."/>
            <person name="Poveda L."/>
            <person name="Shimizu-Inatsugi R."/>
            <person name="Baeten J."/>
            <person name="Francoijs K.J."/>
            <person name="Nataraja K.N."/>
            <person name="Reddy Y.A.N."/>
            <person name="Phadnis S."/>
            <person name="Ravikumar R.L."/>
            <person name="Schlapbach R."/>
            <person name="Sreeman S.M."/>
            <person name="Shimizu K.K."/>
        </authorList>
    </citation>
    <scope>NUCLEOTIDE SEQUENCE</scope>
</reference>
<organism evidence="2 3">
    <name type="scientific">Eleusine coracana subsp. coracana</name>
    <dbReference type="NCBI Taxonomy" id="191504"/>
    <lineage>
        <taxon>Eukaryota</taxon>
        <taxon>Viridiplantae</taxon>
        <taxon>Streptophyta</taxon>
        <taxon>Embryophyta</taxon>
        <taxon>Tracheophyta</taxon>
        <taxon>Spermatophyta</taxon>
        <taxon>Magnoliopsida</taxon>
        <taxon>Liliopsida</taxon>
        <taxon>Poales</taxon>
        <taxon>Poaceae</taxon>
        <taxon>PACMAD clade</taxon>
        <taxon>Chloridoideae</taxon>
        <taxon>Cynodonteae</taxon>
        <taxon>Eleusininae</taxon>
        <taxon>Eleusine</taxon>
    </lineage>
</organism>
<evidence type="ECO:0000259" key="1">
    <source>
        <dbReference type="PROSITE" id="PS50011"/>
    </source>
</evidence>
<comment type="caution">
    <text evidence="2">The sequence shown here is derived from an EMBL/GenBank/DDBJ whole genome shotgun (WGS) entry which is preliminary data.</text>
</comment>
<dbReference type="PANTHER" id="PTHR45707">
    <property type="entry name" value="C2 CALCIUM/LIPID-BINDING PLANT PHOSPHORIBOSYLTRANSFERASE FAMILY PROTEIN"/>
    <property type="match status" value="1"/>
</dbReference>
<proteinExistence type="predicted"/>
<dbReference type="Gene3D" id="1.10.510.10">
    <property type="entry name" value="Transferase(Phosphotransferase) domain 1"/>
    <property type="match status" value="1"/>
</dbReference>
<gene>
    <name evidence="2" type="primary">ga24524</name>
    <name evidence="2" type="ORF">PR202_ga24524</name>
</gene>
<evidence type="ECO:0000313" key="2">
    <source>
        <dbReference type="EMBL" id="GJN06768.1"/>
    </source>
</evidence>
<dbReference type="AlphaFoldDB" id="A0AAV5D8L6"/>